<reference evidence="1 2" key="1">
    <citation type="journal article" date="2019" name="PLoS Biol.">
        <title>Sex chromosomes control vertical transmission of feminizing Wolbachia symbionts in an isopod.</title>
        <authorList>
            <person name="Becking T."/>
            <person name="Chebbi M.A."/>
            <person name="Giraud I."/>
            <person name="Moumen B."/>
            <person name="Laverre T."/>
            <person name="Caubet Y."/>
            <person name="Peccoud J."/>
            <person name="Gilbert C."/>
            <person name="Cordaux R."/>
        </authorList>
    </citation>
    <scope>NUCLEOTIDE SEQUENCE [LARGE SCALE GENOMIC DNA]</scope>
    <source>
        <strain evidence="1">ANa2</strain>
        <tissue evidence="1">Whole body excluding digestive tract and cuticle</tissue>
    </source>
</reference>
<evidence type="ECO:0000313" key="2">
    <source>
        <dbReference type="Proteomes" id="UP000326759"/>
    </source>
</evidence>
<organism evidence="1 2">
    <name type="scientific">Armadillidium nasatum</name>
    <dbReference type="NCBI Taxonomy" id="96803"/>
    <lineage>
        <taxon>Eukaryota</taxon>
        <taxon>Metazoa</taxon>
        <taxon>Ecdysozoa</taxon>
        <taxon>Arthropoda</taxon>
        <taxon>Crustacea</taxon>
        <taxon>Multicrustacea</taxon>
        <taxon>Malacostraca</taxon>
        <taxon>Eumalacostraca</taxon>
        <taxon>Peracarida</taxon>
        <taxon>Isopoda</taxon>
        <taxon>Oniscidea</taxon>
        <taxon>Crinocheta</taxon>
        <taxon>Armadillidiidae</taxon>
        <taxon>Armadillidium</taxon>
    </lineage>
</organism>
<proteinExistence type="predicted"/>
<comment type="caution">
    <text evidence="1">The sequence shown here is derived from an EMBL/GenBank/DDBJ whole genome shotgun (WGS) entry which is preliminary data.</text>
</comment>
<gene>
    <name evidence="1" type="ORF">Anas_14755</name>
</gene>
<evidence type="ECO:0000313" key="1">
    <source>
        <dbReference type="EMBL" id="KAB7501469.1"/>
    </source>
</evidence>
<name>A0A5N5T5R7_9CRUS</name>
<protein>
    <submittedName>
        <fullName evidence="1">Uncharacterized protein</fullName>
    </submittedName>
</protein>
<dbReference type="OrthoDB" id="6345137at2759"/>
<dbReference type="Proteomes" id="UP000326759">
    <property type="component" value="Unassembled WGS sequence"/>
</dbReference>
<dbReference type="EMBL" id="SEYY01010521">
    <property type="protein sequence ID" value="KAB7501469.1"/>
    <property type="molecule type" value="Genomic_DNA"/>
</dbReference>
<accession>A0A5N5T5R7</accession>
<keyword evidence="2" id="KW-1185">Reference proteome</keyword>
<dbReference type="SUPFAM" id="SSF52777">
    <property type="entry name" value="CoA-dependent acyltransferases"/>
    <property type="match status" value="1"/>
</dbReference>
<sequence>METLHMCIRKENGHYWFYNIDEGKIPLQVLKNQSPESVFEKESHKCIDSATGSHWRDTYVTNDETLKGNITFTWNILFTFHHAITDGYTAMREKKTKFIHGELNKEITANLIKVFKSKGISFHAGFVPFSNWVLMDILIENGLTDEEIELLSKTDKNVGDNFWEYAKEFNKELKSVIENMQEIDRIAVKNLKYTSVETPI</sequence>
<dbReference type="AlphaFoldDB" id="A0A5N5T5R7"/>